<evidence type="ECO:0000256" key="3">
    <source>
        <dbReference type="ARBA" id="ARBA00001956"/>
    </source>
</evidence>
<dbReference type="SUPFAM" id="SSF56507">
    <property type="entry name" value="Methionine synthase activation domain-like"/>
    <property type="match status" value="1"/>
</dbReference>
<dbReference type="GO" id="GO:0008270">
    <property type="term" value="F:zinc ion binding"/>
    <property type="evidence" value="ECO:0007669"/>
    <property type="project" value="UniProtKB-UniRule"/>
</dbReference>
<evidence type="ECO:0000256" key="17">
    <source>
        <dbReference type="ARBA" id="ARBA00023285"/>
    </source>
</evidence>
<feature type="binding site" evidence="22 24">
    <location>
        <position position="290"/>
    </location>
    <ligand>
        <name>Zn(2+)</name>
        <dbReference type="ChEBI" id="CHEBI:29105"/>
    </ligand>
</feature>
<feature type="binding site" evidence="22 24">
    <location>
        <position position="227"/>
    </location>
    <ligand>
        <name>Zn(2+)</name>
        <dbReference type="ChEBI" id="CHEBI:29105"/>
    </ligand>
</feature>
<evidence type="ECO:0000256" key="20">
    <source>
        <dbReference type="NCBIfam" id="TIGR02082"/>
    </source>
</evidence>
<reference evidence="30 31" key="1">
    <citation type="submission" date="2019-04" db="EMBL/GenBank/DDBJ databases">
        <title>Genome sequence of Bacillus hwajinpoensis strain Y2.</title>
        <authorList>
            <person name="Fair J.L."/>
            <person name="Maclea K.S."/>
        </authorList>
    </citation>
    <scope>NUCLEOTIDE SEQUENCE [LARGE SCALE GENOMIC DNA]</scope>
    <source>
        <strain evidence="30 31">Y2</strain>
    </source>
</reference>
<accession>A0A4U1MIF9</accession>
<evidence type="ECO:0000256" key="7">
    <source>
        <dbReference type="ARBA" id="ARBA00013998"/>
    </source>
</evidence>
<evidence type="ECO:0000256" key="11">
    <source>
        <dbReference type="ARBA" id="ARBA00022679"/>
    </source>
</evidence>
<feature type="domain" description="Pterin-binding" evidence="26">
    <location>
        <begin position="335"/>
        <end position="590"/>
    </location>
</feature>
<dbReference type="Gene3D" id="3.20.20.330">
    <property type="entry name" value="Homocysteine-binding-like domain"/>
    <property type="match status" value="1"/>
</dbReference>
<dbReference type="SMART" id="SM01018">
    <property type="entry name" value="B12-binding_2"/>
    <property type="match status" value="1"/>
</dbReference>
<dbReference type="PROSITE" id="PS51337">
    <property type="entry name" value="B12_BINDING_NTER"/>
    <property type="match status" value="1"/>
</dbReference>
<evidence type="ECO:0000259" key="28">
    <source>
        <dbReference type="PROSITE" id="PS51332"/>
    </source>
</evidence>
<dbReference type="AlphaFoldDB" id="A0A4U1MIF9"/>
<comment type="caution">
    <text evidence="30">The sequence shown here is derived from an EMBL/GenBank/DDBJ whole genome shotgun (WGS) entry which is preliminary data.</text>
</comment>
<dbReference type="SUPFAM" id="SSF47644">
    <property type="entry name" value="Methionine synthase domain"/>
    <property type="match status" value="1"/>
</dbReference>
<evidence type="ECO:0000256" key="22">
    <source>
        <dbReference type="PIRSR" id="PIRSR000381-1"/>
    </source>
</evidence>
<sequence>MAYTSFKDHLQKKILVLDGAMGTMIQQANLTADDFGGEAYDGCNEYLSLTRPDLIRSIHDDYLSAGADIIETNTFGATDLVLDEYKLGHYAEKINYTSALLAKEAVSRVSTPSKPRYVAGAMGPTTKTLSVTGGTTFEALCNSYALQAKGLLKGGVDLLLIETSQDMLNVKAAYIGITRSFNELNLTVPLIISGTIEPMGTTLAGQSIEAFYLSLEHMNPAVVGLNCATGPEFMRDHLRSLSDLATTAVSCYPNAGLPDEEGNYHETPETLAAKISGFAKKGWLNLVGGCCGTTPAHIEAIAESVKNINPRIAPPSHPHAISGIEPFIYDESTRPILVGERTNVIGSRKFKRLIAEGKFEEASEIARSQVKKGAQVIDICLANPDSDELADIENFMKYVVNKVKTPLIIDSTDDAVIEKALSYSQGKAIINSINLEDGEERFESVVPLIHKYGAAVVVGTIDETGMAITAERKLEIAKRSHDLLVSKYGLKSSDIIFDPLVFPIGTGDMQYIGSAAETIEGIRKIKEELPDCQTILGISNVSFGLPPVGREVLNASYLYHCTKAGLDYAIVNTEKLERYASISEKEVLLADELLFKTTDQTLADFTAFYRGKKKETKVQSTLTLQERLAMYVVEGTKEGLIPDLEKALREYSSPLKIINGPLMTGMAEVGKLFNENQLIVAEVLQSAEVMKASVAYLEPHMEKEDSSHSKGKVLLATVKGDVHDIGKNLVEIILSNNGFEVLDLGIKVTSTDLIKQIEEHKPDFIGLSGLLVKSAQQMVLTAQDMKQAKISIPILVGGAALSRKFTDNKISAEYDGPVFYAKDAMSGLAISNKLSNEEEKRILVDEHSRKITSIPTSIPSSSGAGTAVAIKKESTVPLAPVFTPYDFAPHVLRNYSVAHIEPYINMQMLIGHHLGLKGKVSRLLSEKNEKAFHLKGVVDQLLTRAKKEKWIKPSAKYQFFPAQSDGNDVIIYDPVDHKTIIERFTFPRQYKEPFLCLSDYLRPFSSGVMDYVGFFAVTAGSGIRERSVELKNQGDYLESHALQALALETAEGLAEHVHQLMRDKWGFPDPTDFTMQNRFSAKYQGQRFSFGYPACPELDDQKKLFDLINPGEIGIELTDGCMMEPEASVTAMVFAHPEGRYFNVL</sequence>
<dbReference type="GO" id="GO:0005829">
    <property type="term" value="C:cytosol"/>
    <property type="evidence" value="ECO:0007669"/>
    <property type="project" value="TreeGrafter"/>
</dbReference>
<evidence type="ECO:0000256" key="1">
    <source>
        <dbReference type="ARBA" id="ARBA00001700"/>
    </source>
</evidence>
<feature type="domain" description="AdoMet activation" evidence="27">
    <location>
        <begin position="853"/>
        <end position="1145"/>
    </location>
</feature>
<evidence type="ECO:0000256" key="13">
    <source>
        <dbReference type="ARBA" id="ARBA00022723"/>
    </source>
</evidence>
<dbReference type="EC" id="2.1.1.13" evidence="6 20"/>
<evidence type="ECO:0000256" key="10">
    <source>
        <dbReference type="ARBA" id="ARBA00022628"/>
    </source>
</evidence>
<keyword evidence="13 21" id="KW-0479">Metal-binding</keyword>
<dbReference type="InterPro" id="IPR036594">
    <property type="entry name" value="Meth_synthase_dom"/>
</dbReference>
<dbReference type="InterPro" id="IPR036589">
    <property type="entry name" value="HCY_dom_sf"/>
</dbReference>
<feature type="binding site" evidence="22 24">
    <location>
        <position position="291"/>
    </location>
    <ligand>
        <name>Zn(2+)</name>
        <dbReference type="ChEBI" id="CHEBI:29105"/>
    </ligand>
</feature>
<evidence type="ECO:0000313" key="31">
    <source>
        <dbReference type="Proteomes" id="UP000310541"/>
    </source>
</evidence>
<keyword evidence="9 21" id="KW-0028">Amino-acid biosynthesis</keyword>
<dbReference type="Gene3D" id="3.40.50.280">
    <property type="entry name" value="Cobalamin-binding domain"/>
    <property type="match status" value="1"/>
</dbReference>
<dbReference type="PROSITE" id="PS50972">
    <property type="entry name" value="PTERIN_BINDING"/>
    <property type="match status" value="1"/>
</dbReference>
<evidence type="ECO:0000259" key="26">
    <source>
        <dbReference type="PROSITE" id="PS50972"/>
    </source>
</evidence>
<dbReference type="FunFam" id="3.20.20.20:FF:000017">
    <property type="entry name" value="Methionine synthase"/>
    <property type="match status" value="1"/>
</dbReference>
<evidence type="ECO:0000256" key="23">
    <source>
        <dbReference type="PIRSR" id="PIRSR000381-2"/>
    </source>
</evidence>
<feature type="binding site" evidence="23">
    <location>
        <begin position="720"/>
        <end position="724"/>
    </location>
    <ligand>
        <name>methylcob(III)alamin</name>
        <dbReference type="ChEBI" id="CHEBI:28115"/>
    </ligand>
</feature>
<dbReference type="InterPro" id="IPR011005">
    <property type="entry name" value="Dihydropteroate_synth-like_sf"/>
</dbReference>
<dbReference type="InterPro" id="IPR050554">
    <property type="entry name" value="Met_Synthase/Corrinoid"/>
</dbReference>
<feature type="binding site" evidence="23">
    <location>
        <position position="1087"/>
    </location>
    <ligand>
        <name>S-adenosyl-L-methionine</name>
        <dbReference type="ChEBI" id="CHEBI:59789"/>
    </ligand>
</feature>
<keyword evidence="14" id="KW-0677">Repeat</keyword>
<dbReference type="Pfam" id="PF02310">
    <property type="entry name" value="B12-binding"/>
    <property type="match status" value="1"/>
</dbReference>
<comment type="cofactor">
    <cofactor evidence="2 21 24">
        <name>Zn(2+)</name>
        <dbReference type="ChEBI" id="CHEBI:29105"/>
    </cofactor>
</comment>
<dbReference type="InterPro" id="IPR036724">
    <property type="entry name" value="Cobalamin-bd_sf"/>
</dbReference>
<dbReference type="EMBL" id="SWFM01000003">
    <property type="protein sequence ID" value="TKD70140.1"/>
    <property type="molecule type" value="Genomic_DNA"/>
</dbReference>
<dbReference type="InterPro" id="IPR037010">
    <property type="entry name" value="VitB12-dep_Met_synth_activ_sf"/>
</dbReference>
<dbReference type="Proteomes" id="UP000310541">
    <property type="component" value="Unassembled WGS sequence"/>
</dbReference>
<organism evidence="30 31">
    <name type="scientific">Guptibacillus hwajinpoensis</name>
    <dbReference type="NCBI Taxonomy" id="208199"/>
    <lineage>
        <taxon>Bacteria</taxon>
        <taxon>Bacillati</taxon>
        <taxon>Bacillota</taxon>
        <taxon>Bacilli</taxon>
        <taxon>Bacillales</taxon>
        <taxon>Guptibacillaceae</taxon>
        <taxon>Guptibacillus</taxon>
    </lineage>
</organism>
<evidence type="ECO:0000313" key="30">
    <source>
        <dbReference type="EMBL" id="TKD70140.1"/>
    </source>
</evidence>
<dbReference type="PANTHER" id="PTHR45833">
    <property type="entry name" value="METHIONINE SYNTHASE"/>
    <property type="match status" value="1"/>
</dbReference>
<gene>
    <name evidence="30" type="primary">metH</name>
    <name evidence="30" type="ORF">FBF83_12895</name>
</gene>
<feature type="binding site" evidence="23">
    <location>
        <position position="824"/>
    </location>
    <ligand>
        <name>methylcob(III)alamin</name>
        <dbReference type="ChEBI" id="CHEBI:28115"/>
    </ligand>
</feature>
<evidence type="ECO:0000256" key="2">
    <source>
        <dbReference type="ARBA" id="ARBA00001947"/>
    </source>
</evidence>
<keyword evidence="16 21" id="KW-0486">Methionine biosynthesis</keyword>
<dbReference type="OrthoDB" id="9803687at2"/>
<feature type="binding site" evidence="23">
    <location>
        <begin position="1141"/>
        <end position="1142"/>
    </location>
    <ligand>
        <name>S-adenosyl-L-methionine</name>
        <dbReference type="ChEBI" id="CHEBI:59789"/>
    </ligand>
</feature>
<dbReference type="SUPFAM" id="SSF51717">
    <property type="entry name" value="Dihydropteroate synthetase-like"/>
    <property type="match status" value="1"/>
</dbReference>
<dbReference type="PANTHER" id="PTHR45833:SF1">
    <property type="entry name" value="METHIONINE SYNTHASE"/>
    <property type="match status" value="1"/>
</dbReference>
<evidence type="ECO:0000256" key="6">
    <source>
        <dbReference type="ARBA" id="ARBA00012032"/>
    </source>
</evidence>
<protein>
    <recommendedName>
        <fullName evidence="7 20">Methionine synthase</fullName>
        <ecNumber evidence="6 20">2.1.1.13</ecNumber>
    </recommendedName>
    <alternativeName>
        <fullName evidence="19 21">5-methyltetrahydrofolate--homocysteine methyltransferase</fullName>
    </alternativeName>
</protein>
<dbReference type="InterPro" id="IPR003759">
    <property type="entry name" value="Cbl-bd_cap"/>
</dbReference>
<dbReference type="RefSeq" id="WP_136947557.1">
    <property type="nucleotide sequence ID" value="NZ_SWFM01000003.1"/>
</dbReference>
<comment type="cofactor">
    <cofactor evidence="3 21 22">
        <name>methylcob(III)alamin</name>
        <dbReference type="ChEBI" id="CHEBI:28115"/>
    </cofactor>
</comment>
<feature type="domain" description="B12-binding" evidence="28">
    <location>
        <begin position="710"/>
        <end position="845"/>
    </location>
</feature>
<evidence type="ECO:0000256" key="9">
    <source>
        <dbReference type="ARBA" id="ARBA00022605"/>
    </source>
</evidence>
<dbReference type="PROSITE" id="PS51332">
    <property type="entry name" value="B12_BINDING"/>
    <property type="match status" value="1"/>
</dbReference>
<dbReference type="SUPFAM" id="SSF82282">
    <property type="entry name" value="Homocysteine S-methyltransferase"/>
    <property type="match status" value="1"/>
</dbReference>
<dbReference type="InterPro" id="IPR003726">
    <property type="entry name" value="HCY_dom"/>
</dbReference>
<evidence type="ECO:0000256" key="4">
    <source>
        <dbReference type="ARBA" id="ARBA00005178"/>
    </source>
</evidence>
<comment type="domain">
    <text evidence="21">Modular enzyme with four functionally distinct domains. The isolated Hcy-binding domain catalyzes methyl transfer from free methylcobalamin to homocysteine. The Hcy-binding domain in association with the pterin-binding domain catalyzes the methylation of cob(I)alamin by methyltetrahydrofolate and the methylation of homocysteine. The B12-binding domain binds the cofactor. The AdoMet activation domain binds S-adenosyl-L-methionine. Under aerobic conditions cob(I)alamin can be converted to inactive cob(II)alamin. Reductive methylation by S-adenosyl-L-methionine and flavodoxin regenerates methylcobalamin.</text>
</comment>
<dbReference type="InterPro" id="IPR004223">
    <property type="entry name" value="VitB12-dep_Met_synth_activ_dom"/>
</dbReference>
<dbReference type="InterPro" id="IPR006158">
    <property type="entry name" value="Cobalamin-bd"/>
</dbReference>
<dbReference type="GO" id="GO:0031419">
    <property type="term" value="F:cobalamin binding"/>
    <property type="evidence" value="ECO:0007669"/>
    <property type="project" value="UniProtKB-UniRule"/>
</dbReference>
<dbReference type="Gene3D" id="1.10.1240.10">
    <property type="entry name" value="Methionine synthase domain"/>
    <property type="match status" value="1"/>
</dbReference>
<keyword evidence="10 21" id="KW-0846">Cobalamin</keyword>
<name>A0A4U1MIF9_9BACL</name>
<keyword evidence="17 21" id="KW-0170">Cobalt</keyword>
<dbReference type="PROSITE" id="PS50970">
    <property type="entry name" value="HCY"/>
    <property type="match status" value="1"/>
</dbReference>
<comment type="catalytic activity">
    <reaction evidence="1 21">
        <text>(6S)-5-methyl-5,6,7,8-tetrahydrofolate + L-homocysteine = (6S)-5,6,7,8-tetrahydrofolate + L-methionine</text>
        <dbReference type="Rhea" id="RHEA:11172"/>
        <dbReference type="ChEBI" id="CHEBI:18608"/>
        <dbReference type="ChEBI" id="CHEBI:57453"/>
        <dbReference type="ChEBI" id="CHEBI:57844"/>
        <dbReference type="ChEBI" id="CHEBI:58199"/>
        <dbReference type="EC" id="2.1.1.13"/>
    </reaction>
</comment>
<dbReference type="GO" id="GO:0032259">
    <property type="term" value="P:methylation"/>
    <property type="evidence" value="ECO:0007669"/>
    <property type="project" value="UniProtKB-KW"/>
</dbReference>
<dbReference type="CDD" id="cd02069">
    <property type="entry name" value="methionine_synthase_B12_BD"/>
    <property type="match status" value="1"/>
</dbReference>
<dbReference type="InterPro" id="IPR000489">
    <property type="entry name" value="Pterin-binding_dom"/>
</dbReference>
<dbReference type="NCBIfam" id="TIGR02082">
    <property type="entry name" value="metH"/>
    <property type="match status" value="1"/>
</dbReference>
<feature type="binding site" evidence="23">
    <location>
        <position position="768"/>
    </location>
    <ligand>
        <name>methylcob(III)alamin</name>
        <dbReference type="ChEBI" id="CHEBI:28115"/>
    </ligand>
</feature>
<dbReference type="FunFam" id="3.20.20.330:FF:000001">
    <property type="entry name" value="Methionine synthase"/>
    <property type="match status" value="1"/>
</dbReference>
<evidence type="ECO:0000259" key="27">
    <source>
        <dbReference type="PROSITE" id="PS50974"/>
    </source>
</evidence>
<evidence type="ECO:0000256" key="8">
    <source>
        <dbReference type="ARBA" id="ARBA00022603"/>
    </source>
</evidence>
<dbReference type="Pfam" id="PF02574">
    <property type="entry name" value="S-methyl_trans"/>
    <property type="match status" value="1"/>
</dbReference>
<evidence type="ECO:0000256" key="14">
    <source>
        <dbReference type="ARBA" id="ARBA00022737"/>
    </source>
</evidence>
<feature type="domain" description="B12-binding N-terminal" evidence="29">
    <location>
        <begin position="615"/>
        <end position="709"/>
    </location>
</feature>
<evidence type="ECO:0000256" key="16">
    <source>
        <dbReference type="ARBA" id="ARBA00023167"/>
    </source>
</evidence>
<keyword evidence="8 21" id="KW-0489">Methyltransferase</keyword>
<feature type="domain" description="Hcy-binding" evidence="25">
    <location>
        <begin position="3"/>
        <end position="305"/>
    </location>
</feature>
<comment type="function">
    <text evidence="18 21">Catalyzes the transfer of a methyl group from methyl-cobalamin to homocysteine, yielding enzyme-bound cob(I)alamin and methionine. Subsequently, remethylates the cofactor using methyltetrahydrofolate.</text>
</comment>
<evidence type="ECO:0000256" key="12">
    <source>
        <dbReference type="ARBA" id="ARBA00022691"/>
    </source>
</evidence>
<evidence type="ECO:0000256" key="19">
    <source>
        <dbReference type="ARBA" id="ARBA00031040"/>
    </source>
</evidence>
<evidence type="ECO:0000256" key="5">
    <source>
        <dbReference type="ARBA" id="ARBA00010398"/>
    </source>
</evidence>
<dbReference type="InterPro" id="IPR033706">
    <property type="entry name" value="Met_synthase_B12-bd"/>
</dbReference>
<proteinExistence type="inferred from homology"/>
<keyword evidence="15 21" id="KW-0862">Zinc</keyword>
<dbReference type="Gene3D" id="3.10.196.10">
    <property type="entry name" value="Vitamin B12-dependent methionine synthase, activation domain"/>
    <property type="match status" value="1"/>
</dbReference>
<dbReference type="GO" id="GO:0046653">
    <property type="term" value="P:tetrahydrofolate metabolic process"/>
    <property type="evidence" value="ECO:0007669"/>
    <property type="project" value="TreeGrafter"/>
</dbReference>
<dbReference type="PIRSF" id="PIRSF000381">
    <property type="entry name" value="MetH"/>
    <property type="match status" value="1"/>
</dbReference>
<dbReference type="Gene3D" id="3.20.20.20">
    <property type="entry name" value="Dihydropteroate synthase-like"/>
    <property type="match status" value="1"/>
</dbReference>
<dbReference type="UniPathway" id="UPA00051">
    <property type="reaction ID" value="UER00081"/>
</dbReference>
<evidence type="ECO:0000256" key="15">
    <source>
        <dbReference type="ARBA" id="ARBA00022833"/>
    </source>
</evidence>
<keyword evidence="12 21" id="KW-0949">S-adenosyl-L-methionine</keyword>
<evidence type="ECO:0000256" key="24">
    <source>
        <dbReference type="PROSITE-ProRule" id="PRU00333"/>
    </source>
</evidence>
<dbReference type="Pfam" id="PF02965">
    <property type="entry name" value="Met_synt_B12"/>
    <property type="match status" value="1"/>
</dbReference>
<comment type="similarity">
    <text evidence="5">Belongs to the vitamin-B12 dependent methionine synthase family.</text>
</comment>
<dbReference type="Pfam" id="PF00809">
    <property type="entry name" value="Pterin_bind"/>
    <property type="match status" value="1"/>
</dbReference>
<evidence type="ECO:0000256" key="21">
    <source>
        <dbReference type="PIRNR" id="PIRNR000381"/>
    </source>
</evidence>
<evidence type="ECO:0000256" key="18">
    <source>
        <dbReference type="ARBA" id="ARBA00025552"/>
    </source>
</evidence>
<keyword evidence="11 21" id="KW-0808">Transferase</keyword>
<dbReference type="Pfam" id="PF02607">
    <property type="entry name" value="B12-binding_2"/>
    <property type="match status" value="1"/>
</dbReference>
<comment type="pathway">
    <text evidence="4 21">Amino-acid biosynthesis; L-methionine biosynthesis via de novo pathway; L-methionine from L-homocysteine (MetH route): step 1/1.</text>
</comment>
<dbReference type="SUPFAM" id="SSF52242">
    <property type="entry name" value="Cobalamin (vitamin B12)-binding domain"/>
    <property type="match status" value="1"/>
</dbReference>
<evidence type="ECO:0000259" key="25">
    <source>
        <dbReference type="PROSITE" id="PS50970"/>
    </source>
</evidence>
<feature type="binding site" description="axial binding residue" evidence="22">
    <location>
        <position position="723"/>
    </location>
    <ligand>
        <name>methylcob(III)alamin</name>
        <dbReference type="ChEBI" id="CHEBI:28115"/>
    </ligand>
    <ligandPart>
        <name>Co</name>
        <dbReference type="ChEBI" id="CHEBI:27638"/>
    </ligandPart>
</feature>
<dbReference type="GO" id="GO:0050667">
    <property type="term" value="P:homocysteine metabolic process"/>
    <property type="evidence" value="ECO:0007669"/>
    <property type="project" value="TreeGrafter"/>
</dbReference>
<dbReference type="GO" id="GO:0008705">
    <property type="term" value="F:methionine synthase activity"/>
    <property type="evidence" value="ECO:0007669"/>
    <property type="project" value="UniProtKB-UniRule"/>
</dbReference>
<evidence type="ECO:0000259" key="29">
    <source>
        <dbReference type="PROSITE" id="PS51337"/>
    </source>
</evidence>
<dbReference type="PROSITE" id="PS50974">
    <property type="entry name" value="ADOMET_ACTIVATION"/>
    <property type="match status" value="1"/>
</dbReference>
<dbReference type="InterPro" id="IPR011822">
    <property type="entry name" value="MetH"/>
</dbReference>